<comment type="caution">
    <text evidence="3">The sequence shown here is derived from an EMBL/GenBank/DDBJ whole genome shotgun (WGS) entry which is preliminary data.</text>
</comment>
<organism evidence="3 4">
    <name type="scientific">Actinocrinis puniceicyclus</name>
    <dbReference type="NCBI Taxonomy" id="977794"/>
    <lineage>
        <taxon>Bacteria</taxon>
        <taxon>Bacillati</taxon>
        <taxon>Actinomycetota</taxon>
        <taxon>Actinomycetes</taxon>
        <taxon>Catenulisporales</taxon>
        <taxon>Actinospicaceae</taxon>
        <taxon>Actinocrinis</taxon>
    </lineage>
</organism>
<dbReference type="Gene3D" id="2.60.40.290">
    <property type="match status" value="1"/>
</dbReference>
<dbReference type="EMBL" id="JAGSXH010000062">
    <property type="protein sequence ID" value="MBS2964869.1"/>
    <property type="molecule type" value="Genomic_DNA"/>
</dbReference>
<dbReference type="RefSeq" id="WP_211469231.1">
    <property type="nucleotide sequence ID" value="NZ_JAGSXH010000062.1"/>
</dbReference>
<feature type="domain" description="CBM2" evidence="2">
    <location>
        <begin position="26"/>
        <end position="138"/>
    </location>
</feature>
<keyword evidence="4" id="KW-1185">Reference proteome</keyword>
<evidence type="ECO:0000259" key="2">
    <source>
        <dbReference type="PROSITE" id="PS51173"/>
    </source>
</evidence>
<dbReference type="Pfam" id="PF00553">
    <property type="entry name" value="CBM_2"/>
    <property type="match status" value="1"/>
</dbReference>
<dbReference type="GO" id="GO:0005975">
    <property type="term" value="P:carbohydrate metabolic process"/>
    <property type="evidence" value="ECO:0007669"/>
    <property type="project" value="InterPro"/>
</dbReference>
<dbReference type="InterPro" id="IPR001919">
    <property type="entry name" value="CBD2"/>
</dbReference>
<evidence type="ECO:0000256" key="1">
    <source>
        <dbReference type="SAM" id="SignalP"/>
    </source>
</evidence>
<name>A0A8J8BFL8_9ACTN</name>
<evidence type="ECO:0000313" key="3">
    <source>
        <dbReference type="EMBL" id="MBS2964869.1"/>
    </source>
</evidence>
<dbReference type="InterPro" id="IPR012291">
    <property type="entry name" value="CBM2_carb-bd_dom_sf"/>
</dbReference>
<dbReference type="SMART" id="SM00637">
    <property type="entry name" value="CBD_II"/>
    <property type="match status" value="1"/>
</dbReference>
<feature type="chain" id="PRO_5039709630" evidence="1">
    <location>
        <begin position="21"/>
        <end position="142"/>
    </location>
</feature>
<dbReference type="Proteomes" id="UP000677913">
    <property type="component" value="Unassembled WGS sequence"/>
</dbReference>
<keyword evidence="1" id="KW-0732">Signal</keyword>
<gene>
    <name evidence="3" type="ORF">KGA66_17560</name>
</gene>
<proteinExistence type="predicted"/>
<dbReference type="AlphaFoldDB" id="A0A8J8BFL8"/>
<sequence length="142" mass="14743">MKRSRTLPLALLAFGGVSVAAPSTAAAAAIPTCTYSYSVSSQWSGGFSAQLTVDFAMTTASSGWTAGFDFVSSGQHVTTSWNANIVQYGEHVTITNSPYSPATMQQSGSLTVNFMGTFTAGNPAPVDVTFDGVACSSYSWNV</sequence>
<accession>A0A8J8BFL8</accession>
<dbReference type="GO" id="GO:0030247">
    <property type="term" value="F:polysaccharide binding"/>
    <property type="evidence" value="ECO:0007669"/>
    <property type="project" value="UniProtKB-UniRule"/>
</dbReference>
<dbReference type="PROSITE" id="PS51173">
    <property type="entry name" value="CBM2"/>
    <property type="match status" value="1"/>
</dbReference>
<evidence type="ECO:0000313" key="4">
    <source>
        <dbReference type="Proteomes" id="UP000677913"/>
    </source>
</evidence>
<protein>
    <submittedName>
        <fullName evidence="3">Cellulose binding domain-containing protein</fullName>
    </submittedName>
</protein>
<dbReference type="GO" id="GO:0004553">
    <property type="term" value="F:hydrolase activity, hydrolyzing O-glycosyl compounds"/>
    <property type="evidence" value="ECO:0007669"/>
    <property type="project" value="InterPro"/>
</dbReference>
<feature type="signal peptide" evidence="1">
    <location>
        <begin position="1"/>
        <end position="20"/>
    </location>
</feature>
<reference evidence="3" key="1">
    <citation type="submission" date="2021-04" db="EMBL/GenBank/DDBJ databases">
        <title>Genome based classification of Actinospica acidithermotolerans sp. nov., an actinobacterium isolated from an Indonesian hot spring.</title>
        <authorList>
            <person name="Kusuma A.B."/>
            <person name="Putra K.E."/>
            <person name="Nafisah S."/>
            <person name="Loh J."/>
            <person name="Nouioui I."/>
            <person name="Goodfellow M."/>
        </authorList>
    </citation>
    <scope>NUCLEOTIDE SEQUENCE</scope>
    <source>
        <strain evidence="3">DSM 45618</strain>
    </source>
</reference>
<dbReference type="SUPFAM" id="SSF49384">
    <property type="entry name" value="Carbohydrate-binding domain"/>
    <property type="match status" value="1"/>
</dbReference>
<dbReference type="InterPro" id="IPR008965">
    <property type="entry name" value="CBM2/CBM3_carb-bd_dom_sf"/>
</dbReference>